<dbReference type="GO" id="GO:0006646">
    <property type="term" value="P:phosphatidylethanolamine biosynthetic process"/>
    <property type="evidence" value="ECO:0007669"/>
    <property type="project" value="TreeGrafter"/>
</dbReference>
<evidence type="ECO:0000313" key="7">
    <source>
        <dbReference type="Proteomes" id="UP000663929"/>
    </source>
</evidence>
<feature type="domain" description="L-tryptophan decarboxylase PsiD-like" evidence="5">
    <location>
        <begin position="32"/>
        <end position="184"/>
    </location>
</feature>
<keyword evidence="2" id="KW-0865">Zymogen</keyword>
<dbReference type="Pfam" id="PF02666">
    <property type="entry name" value="PS_Dcarbxylase"/>
    <property type="match status" value="1"/>
</dbReference>
<dbReference type="Proteomes" id="UP000663929">
    <property type="component" value="Chromosome"/>
</dbReference>
<sequence>MGGWLPGDPTHVDGWIRKLKKRIAARPRDLVPPIKAFQEMVYADQVLHRTMAAMFAEAYLRRKETPLGTPEVRNFEEFLVLLNGIMTTAPEYYECEERKAGREELEPCGLIGFPINALLDWPMGTVSGYDVFANSLVNQQFKKILSYWSQFLVTQDSRYVLVEGDPDGTPVVIPWLSETAKKEMVDVACSAVGEGAGCTGTETFQDIFNCKPQDPDYGFQSWDDFFTRTFVPGVRPVTAPSDDRVIVNACESAPFALRRNVSESAKFWIKGQPYSLENMLEWDPYTPQFVGGTVYQAFLSALSYHRWHSPVSGTVKKAYVINGSYYLENMYQGFKGPGGADDAAPNDSQAFLTAVATRALIFIEADNPDIGLMCVMPVGMAEVSSCQITVCEGDHVVKGQQLGMFHFGGSTHCLIFRPGVELDFHLYGQKPGPDASTNIRINTAIATVKR</sequence>
<dbReference type="EMBL" id="CP071793">
    <property type="protein sequence ID" value="QTD49470.1"/>
    <property type="molecule type" value="Genomic_DNA"/>
</dbReference>
<protein>
    <submittedName>
        <fullName evidence="6">Phosphatidylserine decarboxylase family protein</fullName>
    </submittedName>
</protein>
<dbReference type="GO" id="GO:0004609">
    <property type="term" value="F:phosphatidylserine decarboxylase activity"/>
    <property type="evidence" value="ECO:0007669"/>
    <property type="project" value="InterPro"/>
</dbReference>
<dbReference type="AlphaFoldDB" id="A0A8A4TIU0"/>
<evidence type="ECO:0000256" key="3">
    <source>
        <dbReference type="ARBA" id="ARBA00023239"/>
    </source>
</evidence>
<dbReference type="PANTHER" id="PTHR10067:SF9">
    <property type="entry name" value="PHOSPHATIDYLSERINE DECARBOXYLASE FAMILY PROTEIN (AFU_ORTHOLOGUE AFUA_7G01730)"/>
    <property type="match status" value="1"/>
</dbReference>
<evidence type="ECO:0000256" key="1">
    <source>
        <dbReference type="ARBA" id="ARBA00022793"/>
    </source>
</evidence>
<keyword evidence="7" id="KW-1185">Reference proteome</keyword>
<keyword evidence="1" id="KW-0210">Decarboxylase</keyword>
<proteinExistence type="predicted"/>
<keyword evidence="4" id="KW-0670">Pyruvate</keyword>
<evidence type="ECO:0000313" key="6">
    <source>
        <dbReference type="EMBL" id="QTD49470.1"/>
    </source>
</evidence>
<organism evidence="6 7">
    <name type="scientific">Sulfidibacter corallicola</name>
    <dbReference type="NCBI Taxonomy" id="2818388"/>
    <lineage>
        <taxon>Bacteria</taxon>
        <taxon>Pseudomonadati</taxon>
        <taxon>Acidobacteriota</taxon>
        <taxon>Holophagae</taxon>
        <taxon>Acanthopleuribacterales</taxon>
        <taxon>Acanthopleuribacteraceae</taxon>
        <taxon>Sulfidibacter</taxon>
    </lineage>
</organism>
<dbReference type="KEGG" id="scor:J3U87_28120"/>
<evidence type="ECO:0000256" key="4">
    <source>
        <dbReference type="ARBA" id="ARBA00023317"/>
    </source>
</evidence>
<evidence type="ECO:0000256" key="2">
    <source>
        <dbReference type="ARBA" id="ARBA00023145"/>
    </source>
</evidence>
<dbReference type="InterPro" id="IPR022237">
    <property type="entry name" value="PsiD-like"/>
</dbReference>
<dbReference type="Pfam" id="PF12588">
    <property type="entry name" value="PSDC"/>
    <property type="match status" value="1"/>
</dbReference>
<name>A0A8A4TIU0_SULCO</name>
<accession>A0A8A4TIU0</accession>
<gene>
    <name evidence="6" type="ORF">J3U87_28120</name>
</gene>
<evidence type="ECO:0000259" key="5">
    <source>
        <dbReference type="Pfam" id="PF12588"/>
    </source>
</evidence>
<reference evidence="6" key="1">
    <citation type="submission" date="2021-03" db="EMBL/GenBank/DDBJ databases">
        <title>Acanthopleuribacteraceae sp. M133.</title>
        <authorList>
            <person name="Wang G."/>
        </authorList>
    </citation>
    <scope>NUCLEOTIDE SEQUENCE</scope>
    <source>
        <strain evidence="6">M133</strain>
    </source>
</reference>
<dbReference type="PANTHER" id="PTHR10067">
    <property type="entry name" value="PHOSPHATIDYLSERINE DECARBOXYLASE"/>
    <property type="match status" value="1"/>
</dbReference>
<dbReference type="InterPro" id="IPR003817">
    <property type="entry name" value="PS_Dcarbxylase"/>
</dbReference>
<keyword evidence="3" id="KW-0456">Lyase</keyword>